<organism evidence="1 2">
    <name type="scientific">Pristionchus entomophagus</name>
    <dbReference type="NCBI Taxonomy" id="358040"/>
    <lineage>
        <taxon>Eukaryota</taxon>
        <taxon>Metazoa</taxon>
        <taxon>Ecdysozoa</taxon>
        <taxon>Nematoda</taxon>
        <taxon>Chromadorea</taxon>
        <taxon>Rhabditida</taxon>
        <taxon>Rhabditina</taxon>
        <taxon>Diplogasteromorpha</taxon>
        <taxon>Diplogasteroidea</taxon>
        <taxon>Neodiplogasteridae</taxon>
        <taxon>Pristionchus</taxon>
    </lineage>
</organism>
<protein>
    <submittedName>
        <fullName evidence="1">Uncharacterized protein</fullName>
    </submittedName>
</protein>
<dbReference type="Proteomes" id="UP001432027">
    <property type="component" value="Unassembled WGS sequence"/>
</dbReference>
<accession>A0AAV5TDH5</accession>
<evidence type="ECO:0000313" key="2">
    <source>
        <dbReference type="Proteomes" id="UP001432027"/>
    </source>
</evidence>
<reference evidence="1" key="1">
    <citation type="submission" date="2023-10" db="EMBL/GenBank/DDBJ databases">
        <title>Genome assembly of Pristionchus species.</title>
        <authorList>
            <person name="Yoshida K."/>
            <person name="Sommer R.J."/>
        </authorList>
    </citation>
    <scope>NUCLEOTIDE SEQUENCE</scope>
    <source>
        <strain evidence="1">RS0144</strain>
    </source>
</reference>
<gene>
    <name evidence="1" type="ORF">PENTCL1PPCAC_15122</name>
</gene>
<dbReference type="EMBL" id="BTSX01000004">
    <property type="protein sequence ID" value="GMS92947.1"/>
    <property type="molecule type" value="Genomic_DNA"/>
</dbReference>
<keyword evidence="2" id="KW-1185">Reference proteome</keyword>
<sequence>HQIVNVAVDPRAFGNCLALNLHISNCHSLHVYLQDVRSPLHFEHAGASVRHLKLVGHLGQSIVTDHFENLLA</sequence>
<evidence type="ECO:0000313" key="1">
    <source>
        <dbReference type="EMBL" id="GMS92947.1"/>
    </source>
</evidence>
<dbReference type="AlphaFoldDB" id="A0AAV5TDH5"/>
<name>A0AAV5TDH5_9BILA</name>
<comment type="caution">
    <text evidence="1">The sequence shown here is derived from an EMBL/GenBank/DDBJ whole genome shotgun (WGS) entry which is preliminary data.</text>
</comment>
<feature type="non-terminal residue" evidence="1">
    <location>
        <position position="1"/>
    </location>
</feature>
<proteinExistence type="predicted"/>